<keyword evidence="3" id="KW-1185">Reference proteome</keyword>
<feature type="chain" id="PRO_5018588578" description="Secreted protein" evidence="1">
    <location>
        <begin position="21"/>
        <end position="184"/>
    </location>
</feature>
<name>A0A3S5AQ74_9PLAT</name>
<comment type="caution">
    <text evidence="2">The sequence shown here is derived from an EMBL/GenBank/DDBJ whole genome shotgun (WGS) entry which is preliminary data.</text>
</comment>
<proteinExistence type="predicted"/>
<feature type="signal peptide" evidence="1">
    <location>
        <begin position="1"/>
        <end position="20"/>
    </location>
</feature>
<evidence type="ECO:0000313" key="2">
    <source>
        <dbReference type="EMBL" id="VEL35134.1"/>
    </source>
</evidence>
<evidence type="ECO:0000313" key="3">
    <source>
        <dbReference type="Proteomes" id="UP000784294"/>
    </source>
</evidence>
<evidence type="ECO:0000256" key="1">
    <source>
        <dbReference type="SAM" id="SignalP"/>
    </source>
</evidence>
<gene>
    <name evidence="2" type="ORF">PXEA_LOCUS28574</name>
</gene>
<sequence>MAIRLGRLVVCGLLFRLMVGFGPRYVSIHAIGLDEQTGAVCCGFLRQNSAVIKQPNLYHNHLLVWRRRFVLDHSTVIAGPTRPNEAKVIHQPPHRVNKRPRKTNLLSFLAIRLSGVHHVDERLDFRTEFRSLATNVSRFCLSFSRRLVWKRLSNWKTAFENLSFAHLTSEQPDPHHHHNKQTNK</sequence>
<keyword evidence="1" id="KW-0732">Signal</keyword>
<evidence type="ECO:0008006" key="4">
    <source>
        <dbReference type="Google" id="ProtNLM"/>
    </source>
</evidence>
<accession>A0A3S5AQ74</accession>
<dbReference type="AlphaFoldDB" id="A0A3S5AQ74"/>
<reference evidence="2" key="1">
    <citation type="submission" date="2018-11" db="EMBL/GenBank/DDBJ databases">
        <authorList>
            <consortium name="Pathogen Informatics"/>
        </authorList>
    </citation>
    <scope>NUCLEOTIDE SEQUENCE</scope>
</reference>
<organism evidence="2 3">
    <name type="scientific">Protopolystoma xenopodis</name>
    <dbReference type="NCBI Taxonomy" id="117903"/>
    <lineage>
        <taxon>Eukaryota</taxon>
        <taxon>Metazoa</taxon>
        <taxon>Spiralia</taxon>
        <taxon>Lophotrochozoa</taxon>
        <taxon>Platyhelminthes</taxon>
        <taxon>Monogenea</taxon>
        <taxon>Polyopisthocotylea</taxon>
        <taxon>Polystomatidea</taxon>
        <taxon>Polystomatidae</taxon>
        <taxon>Protopolystoma</taxon>
    </lineage>
</organism>
<dbReference type="EMBL" id="CAAALY010249164">
    <property type="protein sequence ID" value="VEL35134.1"/>
    <property type="molecule type" value="Genomic_DNA"/>
</dbReference>
<protein>
    <recommendedName>
        <fullName evidence="4">Secreted protein</fullName>
    </recommendedName>
</protein>
<dbReference type="Proteomes" id="UP000784294">
    <property type="component" value="Unassembled WGS sequence"/>
</dbReference>